<dbReference type="Pfam" id="PF13515">
    <property type="entry name" value="FUSC_2"/>
    <property type="match status" value="1"/>
</dbReference>
<feature type="domain" description="Integral membrane bound transporter" evidence="6">
    <location>
        <begin position="424"/>
        <end position="550"/>
    </location>
</feature>
<dbReference type="Proteomes" id="UP001333996">
    <property type="component" value="Unassembled WGS sequence"/>
</dbReference>
<comment type="subcellular location">
    <subcellularLocation>
        <location evidence="1">Membrane</location>
        <topology evidence="1">Multi-pass membrane protein</topology>
    </subcellularLocation>
</comment>
<evidence type="ECO:0000313" key="7">
    <source>
        <dbReference type="EMBL" id="MED7827526.1"/>
    </source>
</evidence>
<organism evidence="7 8">
    <name type="scientific">Streptomyces chiangmaiensis</name>
    <dbReference type="NCBI Taxonomy" id="766497"/>
    <lineage>
        <taxon>Bacteria</taxon>
        <taxon>Bacillati</taxon>
        <taxon>Actinomycetota</taxon>
        <taxon>Actinomycetes</taxon>
        <taxon>Kitasatosporales</taxon>
        <taxon>Streptomycetaceae</taxon>
        <taxon>Streptomyces</taxon>
    </lineage>
</organism>
<gene>
    <name evidence="7" type="ORF">VXC91_37930</name>
</gene>
<feature type="transmembrane region" description="Helical" evidence="5">
    <location>
        <begin position="91"/>
        <end position="110"/>
    </location>
</feature>
<proteinExistence type="predicted"/>
<feature type="transmembrane region" description="Helical" evidence="5">
    <location>
        <begin position="43"/>
        <end position="59"/>
    </location>
</feature>
<keyword evidence="3 5" id="KW-1133">Transmembrane helix</keyword>
<evidence type="ECO:0000256" key="3">
    <source>
        <dbReference type="ARBA" id="ARBA00022989"/>
    </source>
</evidence>
<comment type="caution">
    <text evidence="7">The sequence shown here is derived from an EMBL/GenBank/DDBJ whole genome shotgun (WGS) entry which is preliminary data.</text>
</comment>
<keyword evidence="8" id="KW-1185">Reference proteome</keyword>
<evidence type="ECO:0000256" key="2">
    <source>
        <dbReference type="ARBA" id="ARBA00022692"/>
    </source>
</evidence>
<dbReference type="InterPro" id="IPR049453">
    <property type="entry name" value="Memb_transporter_dom"/>
</dbReference>
<feature type="transmembrane region" description="Helical" evidence="5">
    <location>
        <begin position="66"/>
        <end position="85"/>
    </location>
</feature>
<accession>A0ABU7FTT8</accession>
<evidence type="ECO:0000259" key="6">
    <source>
        <dbReference type="Pfam" id="PF13515"/>
    </source>
</evidence>
<evidence type="ECO:0000256" key="5">
    <source>
        <dbReference type="SAM" id="Phobius"/>
    </source>
</evidence>
<feature type="transmembrane region" description="Helical" evidence="5">
    <location>
        <begin position="419"/>
        <end position="448"/>
    </location>
</feature>
<evidence type="ECO:0000256" key="4">
    <source>
        <dbReference type="ARBA" id="ARBA00023136"/>
    </source>
</evidence>
<keyword evidence="2 5" id="KW-0812">Transmembrane</keyword>
<protein>
    <submittedName>
        <fullName evidence="7">FUSC family protein</fullName>
    </submittedName>
</protein>
<evidence type="ECO:0000256" key="1">
    <source>
        <dbReference type="ARBA" id="ARBA00004141"/>
    </source>
</evidence>
<dbReference type="RefSeq" id="WP_329511908.1">
    <property type="nucleotide sequence ID" value="NZ_JAYWVC010000242.1"/>
</dbReference>
<keyword evidence="4 5" id="KW-0472">Membrane</keyword>
<name>A0ABU7FTT8_9ACTN</name>
<dbReference type="EMBL" id="JAYWVC010000242">
    <property type="protein sequence ID" value="MED7827526.1"/>
    <property type="molecule type" value="Genomic_DNA"/>
</dbReference>
<evidence type="ECO:0000313" key="8">
    <source>
        <dbReference type="Proteomes" id="UP001333996"/>
    </source>
</evidence>
<feature type="transmembrane region" description="Helical" evidence="5">
    <location>
        <begin position="117"/>
        <end position="136"/>
    </location>
</feature>
<feature type="transmembrane region" description="Helical" evidence="5">
    <location>
        <begin position="142"/>
        <end position="160"/>
    </location>
</feature>
<sequence length="782" mass="83190">MMQFLRQRDAGFTALRRSARAAVVAPGLFAVSTAITDDATMPFFAAFGSIAMLMFVEFSGPMRERLIAQTALIAAGAVLISLGTLTSREAWLATLATAVISFLVLFSGAVSSTLATASTALLISFILAASLPGPVQAIPDRLAGWAMAGAASLAAIWLLWPTPAREPLRNATAQACSAVAMRLRVEADCILSGFEPVDKAKLEAITPSAQATLKALRTSFYATPYRPTGLTTSTRILIRLVDEVLWLETILDRVPLTEKAGPADAEVCTLKEAAADLLETSAELLAATEHRALDELDSIAKRVAQARSAMEQAAVSACLTDTDGSVHDPARSDTERKSAASRFVSSLEPSFRAQEMSFAISAIAANVGLVVQARQRTLWQRLSGQHPESMRSTLASAQERAKSHVEPHSVWLHNSVRGAISLALAVLVADLTGVQHSFWVAFGTLAVLRSSALLTGQSSLRAIAGTAAGIIVGGALIYLVGTNTALLWTLLPAAVLFTGLAPATISFAAGQAGFTISILILFNILEPTGWTVGLVRIEDVAIGCAVSVLIGLLFWPRGAGSALGLAVAEAFAESVRYLRSAIGYGVTRCDSLTPTAPLPEDERSRAAAAARRLDDAFRGFLAERGTKHVPLSDVTTLVTTVAVLRLTADAVLDLWSRDQGTHAGDRTAARAEIDQAGTALTTWFEATASALSGFGEVPDWADQDQDAGTRLIHAVERDLNDDEGRLSSTAIRVVWTADHIEAARRLESDVLKPARAVAKLQRDHNARMRLFRRTQPPHALRR</sequence>
<feature type="transmembrane region" description="Helical" evidence="5">
    <location>
        <begin position="500"/>
        <end position="525"/>
    </location>
</feature>
<feature type="transmembrane region" description="Helical" evidence="5">
    <location>
        <begin position="460"/>
        <end position="480"/>
    </location>
</feature>
<reference evidence="7" key="1">
    <citation type="submission" date="2024-01" db="EMBL/GenBank/DDBJ databases">
        <title>First draft genome sequence data of TA4-1, the type strain of Gram-positive actinobacterium Streptomyces chiangmaiensis.</title>
        <authorList>
            <person name="Yasawong M."/>
            <person name="Nantapong N."/>
        </authorList>
    </citation>
    <scope>NUCLEOTIDE SEQUENCE</scope>
    <source>
        <strain evidence="7">TA4-1</strain>
    </source>
</reference>
<feature type="transmembrane region" description="Helical" evidence="5">
    <location>
        <begin position="537"/>
        <end position="555"/>
    </location>
</feature>